<evidence type="ECO:0000313" key="2">
    <source>
        <dbReference type="EMBL" id="QQP54823.1"/>
    </source>
</evidence>
<proteinExistence type="predicted"/>
<reference evidence="3" key="1">
    <citation type="submission" date="2021-01" db="EMBL/GenBank/DDBJ databases">
        <title>Caligus Genome Assembly.</title>
        <authorList>
            <person name="Gallardo-Escarate C."/>
        </authorList>
    </citation>
    <scope>NUCLEOTIDE SEQUENCE [LARGE SCALE GENOMIC DNA]</scope>
</reference>
<name>A0A7T8KF77_CALRO</name>
<sequence>ATCGGQNPKYLRNFLSKSDWLVAICPESQDHYKVEISSHAQYPGSMERGKRGFSPHSGLLKDGGPNDGGDG</sequence>
<dbReference type="Proteomes" id="UP000595437">
    <property type="component" value="Chromosome 5"/>
</dbReference>
<feature type="non-terminal residue" evidence="2">
    <location>
        <position position="1"/>
    </location>
</feature>
<accession>A0A7T8KF77</accession>
<dbReference type="EMBL" id="CP045894">
    <property type="protein sequence ID" value="QQP54823.1"/>
    <property type="molecule type" value="Genomic_DNA"/>
</dbReference>
<gene>
    <name evidence="2" type="ORF">FKW44_007783</name>
</gene>
<evidence type="ECO:0000313" key="3">
    <source>
        <dbReference type="Proteomes" id="UP000595437"/>
    </source>
</evidence>
<evidence type="ECO:0000256" key="1">
    <source>
        <dbReference type="SAM" id="MobiDB-lite"/>
    </source>
</evidence>
<organism evidence="2 3">
    <name type="scientific">Caligus rogercresseyi</name>
    <name type="common">Sea louse</name>
    <dbReference type="NCBI Taxonomy" id="217165"/>
    <lineage>
        <taxon>Eukaryota</taxon>
        <taxon>Metazoa</taxon>
        <taxon>Ecdysozoa</taxon>
        <taxon>Arthropoda</taxon>
        <taxon>Crustacea</taxon>
        <taxon>Multicrustacea</taxon>
        <taxon>Hexanauplia</taxon>
        <taxon>Copepoda</taxon>
        <taxon>Siphonostomatoida</taxon>
        <taxon>Caligidae</taxon>
        <taxon>Caligus</taxon>
    </lineage>
</organism>
<feature type="region of interest" description="Disordered" evidence="1">
    <location>
        <begin position="41"/>
        <end position="71"/>
    </location>
</feature>
<dbReference type="AlphaFoldDB" id="A0A7T8KF77"/>
<keyword evidence="3" id="KW-1185">Reference proteome</keyword>
<protein>
    <submittedName>
        <fullName evidence="2">Uncharacterized protein</fullName>
    </submittedName>
</protein>